<reference evidence="6 7" key="1">
    <citation type="submission" date="2020-08" db="EMBL/GenBank/DDBJ databases">
        <title>Genomic Encyclopedia of Type Strains, Phase IV (KMG-IV): sequencing the most valuable type-strain genomes for metagenomic binning, comparative biology and taxonomic classification.</title>
        <authorList>
            <person name="Goeker M."/>
        </authorList>
    </citation>
    <scope>NUCLEOTIDE SEQUENCE [LARGE SCALE GENOMIC DNA]</scope>
    <source>
        <strain evidence="6 7">DSM 26723</strain>
    </source>
</reference>
<accession>A0A841HVT9</accession>
<dbReference type="InterPro" id="IPR059106">
    <property type="entry name" value="WHD_MalT"/>
</dbReference>
<dbReference type="RefSeq" id="WP_184335407.1">
    <property type="nucleotide sequence ID" value="NZ_JACHHZ010000006.1"/>
</dbReference>
<dbReference type="GO" id="GO:0003677">
    <property type="term" value="F:DNA binding"/>
    <property type="evidence" value="ECO:0007669"/>
    <property type="project" value="UniProtKB-KW"/>
</dbReference>
<dbReference type="Gene3D" id="3.40.50.300">
    <property type="entry name" value="P-loop containing nucleotide triphosphate hydrolases"/>
    <property type="match status" value="1"/>
</dbReference>
<proteinExistence type="predicted"/>
<dbReference type="InterPro" id="IPR011990">
    <property type="entry name" value="TPR-like_helical_dom_sf"/>
</dbReference>
<dbReference type="Gene3D" id="1.25.40.10">
    <property type="entry name" value="Tetratricopeptide repeat domain"/>
    <property type="match status" value="1"/>
</dbReference>
<dbReference type="SMART" id="SM00421">
    <property type="entry name" value="HTH_LUXR"/>
    <property type="match status" value="1"/>
</dbReference>
<dbReference type="Gene3D" id="1.10.10.10">
    <property type="entry name" value="Winged helix-like DNA-binding domain superfamily/Winged helix DNA-binding domain"/>
    <property type="match status" value="1"/>
</dbReference>
<dbReference type="GO" id="GO:0006355">
    <property type="term" value="P:regulation of DNA-templated transcription"/>
    <property type="evidence" value="ECO:0007669"/>
    <property type="project" value="InterPro"/>
</dbReference>
<comment type="caution">
    <text evidence="6">The sequence shown here is derived from an EMBL/GenBank/DDBJ whole genome shotgun (WGS) entry which is preliminary data.</text>
</comment>
<sequence length="904" mass="100244">MAASAENAETVDTLGVTGQWNLVALTKFRAPRVRRDVLTRTALLDRLSRSIDENPVTLVCAPGGSGKTTLLAQWVSDPPPETTTLWLTIDSDDNDTNRLFSALIQALEPLELTWDVDPHSLVDSVAGSRPQMRAALAALVNALCTSVARRIVLVLDDLHRIEKTESYELLDSLIERLPDHVTIVIGTRVEPPLSLARWRAYGELGSFTPADLQFTPEDATALALAKFGNTLDASAVQEAMQRTQGWAAGLLLMLQSRAGAAAAGALSKGDSADSNRHLFAYLAQEVLDELPADLQDFVLRSSILIELSPHLCSVLTGRTDARQVLESLYRRNLFLTAIDEMTPVLRFHDLFREFLEAELARRNPDLKRELHELTAKVERTRSRAIYHLLVARRWDEAMERIAEAANERLAHGGLATVERWIDAIPEDVRAGNPVISYLRGTCAWFRWDWPRARKELTPAVEGLTAPEHTSERVTAVFHLIDALNSSGAREEARHRIEQAAALPLDTLGKAELALQQAWCATPAGDLGAVANYKRQYIELVEAEPATICAATADRIHCVLIGMPGIAGVFERFFTAFKQIRGTASLPWHISALTIGAWAHLWRGRRAELLEALSQAEIVQHQFGGVRLAIERLGQIRSITDMVLGDYERAIEKMHMHIKGLQIAELVGHSVVWLRAYRHALGRACWVRGDVAAFRQVLPYLTAAPMPGEWPFTASAAATVRGLDAMFDKDWRRAEVALREALTTYDQCRMPMIYSDARINLAYAVAMQGRKAEAWSIFEPAYDEVIRETAVGLLLVESRAVVDALLDLVPPVQKRSPEHAVLIETLGRWNDSPTLEPTEKKGLLAILSERELEVLAEVAAGASNKHIARSLSLSLHTVKRHIANILDKLDCDSRGQAADLFRRHT</sequence>
<evidence type="ECO:0000256" key="2">
    <source>
        <dbReference type="ARBA" id="ARBA00023125"/>
    </source>
</evidence>
<feature type="coiled-coil region" evidence="4">
    <location>
        <begin position="356"/>
        <end position="383"/>
    </location>
</feature>
<keyword evidence="3" id="KW-0804">Transcription</keyword>
<keyword evidence="4" id="KW-0175">Coiled coil</keyword>
<dbReference type="Pfam" id="PF25873">
    <property type="entry name" value="WHD_MalT"/>
    <property type="match status" value="1"/>
</dbReference>
<dbReference type="Pfam" id="PF00196">
    <property type="entry name" value="GerE"/>
    <property type="match status" value="1"/>
</dbReference>
<dbReference type="AlphaFoldDB" id="A0A841HVT9"/>
<dbReference type="CDD" id="cd06170">
    <property type="entry name" value="LuxR_C_like"/>
    <property type="match status" value="1"/>
</dbReference>
<dbReference type="PROSITE" id="PS50043">
    <property type="entry name" value="HTH_LUXR_2"/>
    <property type="match status" value="1"/>
</dbReference>
<keyword evidence="7" id="KW-1185">Reference proteome</keyword>
<dbReference type="InterPro" id="IPR036388">
    <property type="entry name" value="WH-like_DNA-bd_sf"/>
</dbReference>
<dbReference type="PANTHER" id="PTHR44688:SF16">
    <property type="entry name" value="DNA-BINDING TRANSCRIPTIONAL ACTIVATOR DEVR_DOSR"/>
    <property type="match status" value="1"/>
</dbReference>
<name>A0A841HVT9_9GAMM</name>
<evidence type="ECO:0000259" key="5">
    <source>
        <dbReference type="PROSITE" id="PS50043"/>
    </source>
</evidence>
<dbReference type="PRINTS" id="PR00038">
    <property type="entry name" value="HTHLUXR"/>
</dbReference>
<dbReference type="PANTHER" id="PTHR44688">
    <property type="entry name" value="DNA-BINDING TRANSCRIPTIONAL ACTIVATOR DEVR_DOSR"/>
    <property type="match status" value="1"/>
</dbReference>
<dbReference type="SUPFAM" id="SSF52540">
    <property type="entry name" value="P-loop containing nucleoside triphosphate hydrolases"/>
    <property type="match status" value="1"/>
</dbReference>
<evidence type="ECO:0000256" key="1">
    <source>
        <dbReference type="ARBA" id="ARBA00023015"/>
    </source>
</evidence>
<feature type="domain" description="HTH luxR-type" evidence="5">
    <location>
        <begin position="839"/>
        <end position="904"/>
    </location>
</feature>
<dbReference type="InterPro" id="IPR016032">
    <property type="entry name" value="Sig_transdc_resp-reg_C-effctor"/>
</dbReference>
<evidence type="ECO:0000256" key="3">
    <source>
        <dbReference type="ARBA" id="ARBA00023163"/>
    </source>
</evidence>
<dbReference type="EMBL" id="JACHHZ010000006">
    <property type="protein sequence ID" value="MBB6096028.1"/>
    <property type="molecule type" value="Genomic_DNA"/>
</dbReference>
<evidence type="ECO:0000256" key="4">
    <source>
        <dbReference type="SAM" id="Coils"/>
    </source>
</evidence>
<dbReference type="SUPFAM" id="SSF46894">
    <property type="entry name" value="C-terminal effector domain of the bipartite response regulators"/>
    <property type="match status" value="1"/>
</dbReference>
<keyword evidence="1" id="KW-0805">Transcription regulation</keyword>
<dbReference type="InterPro" id="IPR027417">
    <property type="entry name" value="P-loop_NTPase"/>
</dbReference>
<gene>
    <name evidence="6" type="ORF">HNQ60_004919</name>
</gene>
<dbReference type="PROSITE" id="PS00622">
    <property type="entry name" value="HTH_LUXR_1"/>
    <property type="match status" value="1"/>
</dbReference>
<dbReference type="Proteomes" id="UP000588068">
    <property type="component" value="Unassembled WGS sequence"/>
</dbReference>
<organism evidence="6 7">
    <name type="scientific">Povalibacter uvarum</name>
    <dbReference type="NCBI Taxonomy" id="732238"/>
    <lineage>
        <taxon>Bacteria</taxon>
        <taxon>Pseudomonadati</taxon>
        <taxon>Pseudomonadota</taxon>
        <taxon>Gammaproteobacteria</taxon>
        <taxon>Steroidobacterales</taxon>
        <taxon>Steroidobacteraceae</taxon>
        <taxon>Povalibacter</taxon>
    </lineage>
</organism>
<evidence type="ECO:0000313" key="7">
    <source>
        <dbReference type="Proteomes" id="UP000588068"/>
    </source>
</evidence>
<dbReference type="InterPro" id="IPR041664">
    <property type="entry name" value="AAA_16"/>
</dbReference>
<dbReference type="Pfam" id="PF13191">
    <property type="entry name" value="AAA_16"/>
    <property type="match status" value="1"/>
</dbReference>
<protein>
    <submittedName>
        <fullName evidence="6">LuxR family maltose regulon positive regulatory protein</fullName>
    </submittedName>
</protein>
<keyword evidence="2" id="KW-0238">DNA-binding</keyword>
<evidence type="ECO:0000313" key="6">
    <source>
        <dbReference type="EMBL" id="MBB6096028.1"/>
    </source>
</evidence>
<dbReference type="InterPro" id="IPR000792">
    <property type="entry name" value="Tscrpt_reg_LuxR_C"/>
</dbReference>